<proteinExistence type="predicted"/>
<dbReference type="Proteomes" id="UP000190166">
    <property type="component" value="Unassembled WGS sequence"/>
</dbReference>
<accession>A0A1T5N434</accession>
<feature type="domain" description="IraD/Gp25-like" evidence="1">
    <location>
        <begin position="31"/>
        <end position="120"/>
    </location>
</feature>
<evidence type="ECO:0000313" key="3">
    <source>
        <dbReference type="Proteomes" id="UP000190166"/>
    </source>
</evidence>
<sequence length="140" mass="15911">MAKDIKSFLGTGWSFPPSFDKPNASVLMVSDVADIEESIRIILSTIPGERTMLPDFGCNIRKLVFEVADSRFSGELNHLIYHALLEYEPRIKLVDTQIVDQTMESGTVYVQINYTVISTNTRHNLVYPFYFLEGTNISTR</sequence>
<dbReference type="InterPro" id="IPR007048">
    <property type="entry name" value="IraD/Gp25-like"/>
</dbReference>
<dbReference type="Gene3D" id="3.10.450.40">
    <property type="match status" value="1"/>
</dbReference>
<organism evidence="2 3">
    <name type="scientific">Chitinophaga ginsengisegetis</name>
    <dbReference type="NCBI Taxonomy" id="393003"/>
    <lineage>
        <taxon>Bacteria</taxon>
        <taxon>Pseudomonadati</taxon>
        <taxon>Bacteroidota</taxon>
        <taxon>Chitinophagia</taxon>
        <taxon>Chitinophagales</taxon>
        <taxon>Chitinophagaceae</taxon>
        <taxon>Chitinophaga</taxon>
    </lineage>
</organism>
<evidence type="ECO:0000259" key="1">
    <source>
        <dbReference type="Pfam" id="PF04965"/>
    </source>
</evidence>
<dbReference type="STRING" id="393003.SAMN05660461_0288"/>
<dbReference type="EMBL" id="FUZZ01000001">
    <property type="protein sequence ID" value="SKC95207.1"/>
    <property type="molecule type" value="Genomic_DNA"/>
</dbReference>
<reference evidence="2 3" key="1">
    <citation type="submission" date="2017-02" db="EMBL/GenBank/DDBJ databases">
        <authorList>
            <person name="Peterson S.W."/>
        </authorList>
    </citation>
    <scope>NUCLEOTIDE SEQUENCE [LARGE SCALE GENOMIC DNA]</scope>
    <source>
        <strain evidence="2 3">DSM 18108</strain>
    </source>
</reference>
<evidence type="ECO:0000313" key="2">
    <source>
        <dbReference type="EMBL" id="SKC95207.1"/>
    </source>
</evidence>
<dbReference type="Pfam" id="PF04965">
    <property type="entry name" value="GPW_gp25"/>
    <property type="match status" value="1"/>
</dbReference>
<dbReference type="RefSeq" id="WP_079467635.1">
    <property type="nucleotide sequence ID" value="NZ_FUZZ01000001.1"/>
</dbReference>
<dbReference type="AlphaFoldDB" id="A0A1T5N434"/>
<name>A0A1T5N434_9BACT</name>
<keyword evidence="3" id="KW-1185">Reference proteome</keyword>
<gene>
    <name evidence="2" type="ORF">SAMN05660461_0288</name>
</gene>
<dbReference type="SUPFAM" id="SSF160719">
    <property type="entry name" value="gpW/gp25-like"/>
    <property type="match status" value="1"/>
</dbReference>
<protein>
    <recommendedName>
        <fullName evidence="1">IraD/Gp25-like domain-containing protein</fullName>
    </recommendedName>
</protein>